<name>A0A8S1QCT8_PARPR</name>
<dbReference type="Proteomes" id="UP000688137">
    <property type="component" value="Unassembled WGS sequence"/>
</dbReference>
<dbReference type="AlphaFoldDB" id="A0A8S1QCT8"/>
<protein>
    <submittedName>
        <fullName evidence="2">Uncharacterized protein</fullName>
    </submittedName>
</protein>
<dbReference type="EMBL" id="CAJJDM010000158">
    <property type="protein sequence ID" value="CAD8112894.1"/>
    <property type="molecule type" value="Genomic_DNA"/>
</dbReference>
<evidence type="ECO:0000313" key="3">
    <source>
        <dbReference type="Proteomes" id="UP000688137"/>
    </source>
</evidence>
<accession>A0A8S1QCT8</accession>
<dbReference type="EMBL" id="CAJJDM010000158">
    <property type="protein sequence ID" value="CAD8112893.1"/>
    <property type="molecule type" value="Genomic_DNA"/>
</dbReference>
<evidence type="ECO:0000313" key="1">
    <source>
        <dbReference type="EMBL" id="CAD8112893.1"/>
    </source>
</evidence>
<gene>
    <name evidence="1" type="ORF">PPRIM_AZ9-3.1.T1530053</name>
    <name evidence="2" type="ORF">PPRIM_AZ9-3.1.T1530054</name>
</gene>
<reference evidence="2" key="1">
    <citation type="submission" date="2021-01" db="EMBL/GenBank/DDBJ databases">
        <authorList>
            <consortium name="Genoscope - CEA"/>
            <person name="William W."/>
        </authorList>
    </citation>
    <scope>NUCLEOTIDE SEQUENCE</scope>
</reference>
<keyword evidence="3" id="KW-1185">Reference proteome</keyword>
<organism evidence="2 3">
    <name type="scientific">Paramecium primaurelia</name>
    <dbReference type="NCBI Taxonomy" id="5886"/>
    <lineage>
        <taxon>Eukaryota</taxon>
        <taxon>Sar</taxon>
        <taxon>Alveolata</taxon>
        <taxon>Ciliophora</taxon>
        <taxon>Intramacronucleata</taxon>
        <taxon>Oligohymenophorea</taxon>
        <taxon>Peniculida</taxon>
        <taxon>Parameciidae</taxon>
        <taxon>Paramecium</taxon>
    </lineage>
</organism>
<comment type="caution">
    <text evidence="2">The sequence shown here is derived from an EMBL/GenBank/DDBJ whole genome shotgun (WGS) entry which is preliminary data.</text>
</comment>
<proteinExistence type="predicted"/>
<sequence>MSYYYNKQQDQALLLPNGYQQQQNSDIQTKQTNYQYFLQQAITQQQKEDNFQIKIIPKNHIIHHRNRIFQDIPEIKVRQELYQTRYKSTPGKRNQIFNQDYSIDQTHQNIIQQQQISTVSNNNIKSLILSEIDTIKQKSQLYSITYSELLQKLIQIFESKKEYQNLQMDPEFNNILFKIRTFQGLDITRKIQIEKIIKDIVNQDEKLLFQGLVKDIIQNDWMYWIEPLYFDIQKQQIPKEQWKSFIEKQKQIYKI</sequence>
<evidence type="ECO:0000313" key="2">
    <source>
        <dbReference type="EMBL" id="CAD8112894.1"/>
    </source>
</evidence>